<protein>
    <submittedName>
        <fullName evidence="1">Uncharacterized protein</fullName>
    </submittedName>
</protein>
<dbReference type="EMBL" id="JAVDTH010000026">
    <property type="protein sequence ID" value="MDR6714261.1"/>
    <property type="molecule type" value="Genomic_DNA"/>
</dbReference>
<gene>
    <name evidence="1" type="ORF">J2W83_003882</name>
</gene>
<accession>A0ACC6K758</accession>
<comment type="caution">
    <text evidence="1">The sequence shown here is derived from an EMBL/GenBank/DDBJ whole genome shotgun (WGS) entry which is preliminary data.</text>
</comment>
<evidence type="ECO:0000313" key="2">
    <source>
        <dbReference type="Proteomes" id="UP001259587"/>
    </source>
</evidence>
<evidence type="ECO:0000313" key="1">
    <source>
        <dbReference type="EMBL" id="MDR6714261.1"/>
    </source>
</evidence>
<dbReference type="Proteomes" id="UP001259587">
    <property type="component" value="Unassembled WGS sequence"/>
</dbReference>
<organism evidence="1 2">
    <name type="scientific">Pseudomonas hunanensis</name>
    <dbReference type="NCBI Taxonomy" id="1247546"/>
    <lineage>
        <taxon>Bacteria</taxon>
        <taxon>Pseudomonadati</taxon>
        <taxon>Pseudomonadota</taxon>
        <taxon>Gammaproteobacteria</taxon>
        <taxon>Pseudomonadales</taxon>
        <taxon>Pseudomonadaceae</taxon>
        <taxon>Pseudomonas</taxon>
    </lineage>
</organism>
<keyword evidence="2" id="KW-1185">Reference proteome</keyword>
<name>A0ACC6K758_9PSED</name>
<proteinExistence type="predicted"/>
<sequence>MSGNRIDISQEALLWRAALDHFGQSALYQVVVELWQGAGPPARPTVEYLDEHDVGPEVINLLKIAQEEVDGVVPFRGDSSNRVTLYSRHAQHLIGGLLEKMPATKLTQTMRAARLSNQLGM</sequence>
<reference evidence="1" key="1">
    <citation type="submission" date="2023-07" db="EMBL/GenBank/DDBJ databases">
        <title>Sorghum-associated microbial communities from plants grown in Nebraska, USA.</title>
        <authorList>
            <person name="Schachtman D."/>
        </authorList>
    </citation>
    <scope>NUCLEOTIDE SEQUENCE</scope>
    <source>
        <strain evidence="1">BE56</strain>
    </source>
</reference>